<dbReference type="PROSITE" id="PS50181">
    <property type="entry name" value="FBOX"/>
    <property type="match status" value="1"/>
</dbReference>
<dbReference type="Pfam" id="PF12937">
    <property type="entry name" value="F-box-like"/>
    <property type="match status" value="1"/>
</dbReference>
<name>A0AA38S4A8_9PEZI</name>
<sequence length="493" mass="56300">MVLLTQLPPEILHHVLSYVAPEDLARLAYVCRDIYYFVTANSALHQAIYLNSLDDPPTRDLNWVQELQDLVKLKRICASKDPDKESHLGFVHDTVTRLLKHAAHSGARSFPSLTYPRSRNAQLLTEAFDRLDNRHAFFCNSTLFERARGSFKSIYHRPLARKLTPEARQQSAKLHCLYGMAVLSHGRTRSSRMYPFACSKVYDMREYTPLTRWGPFADDGTDSVDWEKVEAILIVLRANIRSKGLDNFPIFTNFWNTPFPGSWPNSYLPLPLVREISALDAQDPYDVAGTWLRVVCFLDYNDFFNYNFPGSDEPPPDVPRPALDVGEATRLILMKIHVTRIEAPEPDDGQELPVVYFEGFSRSLDGSWDENANSDLRGTARLTREGEVRWTTFSIFGGQERWRSEGIQLGGIRSTTVVGNWFDKDYDPAGPCGPTAFWKISDREPKSDDKQVLLNDFLPIVDGYEDEFDDDNGDGDEDVLPQYLDFEFFQVGD</sequence>
<evidence type="ECO:0000259" key="1">
    <source>
        <dbReference type="PROSITE" id="PS50181"/>
    </source>
</evidence>
<dbReference type="InterPro" id="IPR036047">
    <property type="entry name" value="F-box-like_dom_sf"/>
</dbReference>
<dbReference type="AlphaFoldDB" id="A0AA38S4A8"/>
<dbReference type="SMART" id="SM00256">
    <property type="entry name" value="FBOX"/>
    <property type="match status" value="1"/>
</dbReference>
<organism evidence="2 3">
    <name type="scientific">Pleurostoma richardsiae</name>
    <dbReference type="NCBI Taxonomy" id="41990"/>
    <lineage>
        <taxon>Eukaryota</taxon>
        <taxon>Fungi</taxon>
        <taxon>Dikarya</taxon>
        <taxon>Ascomycota</taxon>
        <taxon>Pezizomycotina</taxon>
        <taxon>Sordariomycetes</taxon>
        <taxon>Sordariomycetidae</taxon>
        <taxon>Calosphaeriales</taxon>
        <taxon>Pleurostomataceae</taxon>
        <taxon>Pleurostoma</taxon>
    </lineage>
</organism>
<dbReference type="Gene3D" id="1.20.1280.50">
    <property type="match status" value="1"/>
</dbReference>
<evidence type="ECO:0000313" key="3">
    <source>
        <dbReference type="Proteomes" id="UP001174694"/>
    </source>
</evidence>
<proteinExistence type="predicted"/>
<reference evidence="2" key="1">
    <citation type="submission" date="2022-07" db="EMBL/GenBank/DDBJ databases">
        <title>Fungi with potential for degradation of polypropylene.</title>
        <authorList>
            <person name="Gostincar C."/>
        </authorList>
    </citation>
    <scope>NUCLEOTIDE SEQUENCE</scope>
    <source>
        <strain evidence="2">EXF-13308</strain>
    </source>
</reference>
<protein>
    <submittedName>
        <fullName evidence="2">F-box domain-containing protein</fullName>
    </submittedName>
</protein>
<feature type="domain" description="F-box" evidence="1">
    <location>
        <begin position="1"/>
        <end position="47"/>
    </location>
</feature>
<dbReference type="EMBL" id="JANBVO010000011">
    <property type="protein sequence ID" value="KAJ9149030.1"/>
    <property type="molecule type" value="Genomic_DNA"/>
</dbReference>
<evidence type="ECO:0000313" key="2">
    <source>
        <dbReference type="EMBL" id="KAJ9149030.1"/>
    </source>
</evidence>
<dbReference type="Proteomes" id="UP001174694">
    <property type="component" value="Unassembled WGS sequence"/>
</dbReference>
<comment type="caution">
    <text evidence="2">The sequence shown here is derived from an EMBL/GenBank/DDBJ whole genome shotgun (WGS) entry which is preliminary data.</text>
</comment>
<accession>A0AA38S4A8</accession>
<keyword evidence="3" id="KW-1185">Reference proteome</keyword>
<dbReference type="InterPro" id="IPR001810">
    <property type="entry name" value="F-box_dom"/>
</dbReference>
<dbReference type="CDD" id="cd09917">
    <property type="entry name" value="F-box_SF"/>
    <property type="match status" value="1"/>
</dbReference>
<gene>
    <name evidence="2" type="ORF">NKR23_g4536</name>
</gene>
<dbReference type="SUPFAM" id="SSF81383">
    <property type="entry name" value="F-box domain"/>
    <property type="match status" value="1"/>
</dbReference>